<dbReference type="AlphaFoldDB" id="A0AA96WFG7"/>
<sequence length="213" mass="22872">MRDHDPASPQPTSRRSVPRGVIAGLAAVVLATAAGTAWWTWRSFQAQQQPQPLPTTAPQPTQSPDISQAPIQQTVQVYWLRSLDDRFELVPVPVAVTAPGQPDALVKAALEAMLQGTPESEFTSTVPQGTQLRQVEIKPDGIHVDLSPEFTGGGGSASMTGRLGQVLYTATTLDPNAPVWISVEGKPLEVLGGEGLMIDQPMTRQSFEQNFPL</sequence>
<name>A0AA96WFG7_9CYAN</name>
<feature type="region of interest" description="Disordered" evidence="1">
    <location>
        <begin position="49"/>
        <end position="68"/>
    </location>
</feature>
<evidence type="ECO:0000256" key="1">
    <source>
        <dbReference type="SAM" id="MobiDB-lite"/>
    </source>
</evidence>
<evidence type="ECO:0000256" key="2">
    <source>
        <dbReference type="SAM" id="Phobius"/>
    </source>
</evidence>
<feature type="domain" description="GerMN" evidence="3">
    <location>
        <begin position="106"/>
        <end position="192"/>
    </location>
</feature>
<keyword evidence="2" id="KW-1133">Transmembrane helix</keyword>
<protein>
    <submittedName>
        <fullName evidence="4">Spore germination protein</fullName>
    </submittedName>
</protein>
<dbReference type="Pfam" id="PF10646">
    <property type="entry name" value="Germane"/>
    <property type="match status" value="1"/>
</dbReference>
<proteinExistence type="predicted"/>
<organism evidence="4">
    <name type="scientific">Leptolyngbya sp. NK1-12</name>
    <dbReference type="NCBI Taxonomy" id="2547451"/>
    <lineage>
        <taxon>Bacteria</taxon>
        <taxon>Bacillati</taxon>
        <taxon>Cyanobacteriota</taxon>
        <taxon>Cyanophyceae</taxon>
        <taxon>Leptolyngbyales</taxon>
        <taxon>Leptolyngbyaceae</taxon>
        <taxon>Leptolyngbya group</taxon>
        <taxon>Leptolyngbya</taxon>
    </lineage>
</organism>
<dbReference type="InterPro" id="IPR019606">
    <property type="entry name" value="GerMN"/>
</dbReference>
<keyword evidence="2" id="KW-0812">Transmembrane</keyword>
<evidence type="ECO:0000313" key="4">
    <source>
        <dbReference type="EMBL" id="WNZ21426.1"/>
    </source>
</evidence>
<accession>A0AA96WFG7</accession>
<dbReference type="SMART" id="SM00909">
    <property type="entry name" value="Germane"/>
    <property type="match status" value="1"/>
</dbReference>
<gene>
    <name evidence="4" type="ORF">HJG54_00140</name>
</gene>
<reference evidence="4" key="1">
    <citation type="submission" date="2020-05" db="EMBL/GenBank/DDBJ databases">
        <authorList>
            <person name="Zhu T."/>
            <person name="Keshari N."/>
            <person name="Lu X."/>
        </authorList>
    </citation>
    <scope>NUCLEOTIDE SEQUENCE</scope>
    <source>
        <strain evidence="4">NK1-12</strain>
    </source>
</reference>
<dbReference type="EMBL" id="CP053586">
    <property type="protein sequence ID" value="WNZ21426.1"/>
    <property type="molecule type" value="Genomic_DNA"/>
</dbReference>
<keyword evidence="2" id="KW-0472">Membrane</keyword>
<evidence type="ECO:0000259" key="3">
    <source>
        <dbReference type="SMART" id="SM00909"/>
    </source>
</evidence>
<dbReference type="RefSeq" id="WP_316432660.1">
    <property type="nucleotide sequence ID" value="NZ_CP053586.1"/>
</dbReference>
<feature type="transmembrane region" description="Helical" evidence="2">
    <location>
        <begin position="21"/>
        <end position="41"/>
    </location>
</feature>